<gene>
    <name evidence="2" type="primary">OJ1046_F07.21</name>
</gene>
<name>Q6KAF0_ORYSJ</name>
<feature type="region of interest" description="Disordered" evidence="1">
    <location>
        <begin position="85"/>
        <end position="114"/>
    </location>
</feature>
<sequence length="174" mass="18656">MVLAAIITIHYDLVNGLMASLSLRASGHLNLSKLTKNNKAGARVEAAAGECQAVDLGRRAREQVLLADAKRALKVARRLRFCGGGGHVSASRRRREARSGDGCSRSTASTSVKLTTPVSAPLTSSTTQTYPTRCARAYAMIATSELPAWHVATSSIDLHHKLPDEDLLARRARP</sequence>
<dbReference type="EMBL" id="AP003984">
    <property type="protein sequence ID" value="BAD19114.1"/>
    <property type="molecule type" value="Genomic_DNA"/>
</dbReference>
<reference evidence="3" key="2">
    <citation type="journal article" date="2008" name="Nucleic Acids Res.">
        <title>The rice annotation project database (RAP-DB): 2008 update.</title>
        <authorList>
            <consortium name="The rice annotation project (RAP)"/>
        </authorList>
    </citation>
    <scope>GENOME REANNOTATION</scope>
    <source>
        <strain evidence="3">cv. Nipponbare</strain>
    </source>
</reference>
<dbReference type="Proteomes" id="UP000000763">
    <property type="component" value="Chromosome 2"/>
</dbReference>
<evidence type="ECO:0000313" key="3">
    <source>
        <dbReference type="Proteomes" id="UP000000763"/>
    </source>
</evidence>
<protein>
    <submittedName>
        <fullName evidence="2">Uncharacterized protein</fullName>
    </submittedName>
</protein>
<proteinExistence type="predicted"/>
<reference evidence="3" key="1">
    <citation type="journal article" date="2005" name="Nature">
        <title>The map-based sequence of the rice genome.</title>
        <authorList>
            <consortium name="International rice genome sequencing project (IRGSP)"/>
            <person name="Matsumoto T."/>
            <person name="Wu J."/>
            <person name="Kanamori H."/>
            <person name="Katayose Y."/>
            <person name="Fujisawa M."/>
            <person name="Namiki N."/>
            <person name="Mizuno H."/>
            <person name="Yamamoto K."/>
            <person name="Antonio B.A."/>
            <person name="Baba T."/>
            <person name="Sakata K."/>
            <person name="Nagamura Y."/>
            <person name="Aoki H."/>
            <person name="Arikawa K."/>
            <person name="Arita K."/>
            <person name="Bito T."/>
            <person name="Chiden Y."/>
            <person name="Fujitsuka N."/>
            <person name="Fukunaka R."/>
            <person name="Hamada M."/>
            <person name="Harada C."/>
            <person name="Hayashi A."/>
            <person name="Hijishita S."/>
            <person name="Honda M."/>
            <person name="Hosokawa S."/>
            <person name="Ichikawa Y."/>
            <person name="Idonuma A."/>
            <person name="Iijima M."/>
            <person name="Ikeda M."/>
            <person name="Ikeno M."/>
            <person name="Ito K."/>
            <person name="Ito S."/>
            <person name="Ito T."/>
            <person name="Ito Y."/>
            <person name="Ito Y."/>
            <person name="Iwabuchi A."/>
            <person name="Kamiya K."/>
            <person name="Karasawa W."/>
            <person name="Kurita K."/>
            <person name="Katagiri S."/>
            <person name="Kikuta A."/>
            <person name="Kobayashi H."/>
            <person name="Kobayashi N."/>
            <person name="Machita K."/>
            <person name="Maehara T."/>
            <person name="Masukawa M."/>
            <person name="Mizubayashi T."/>
            <person name="Mukai Y."/>
            <person name="Nagasaki H."/>
            <person name="Nagata Y."/>
            <person name="Naito S."/>
            <person name="Nakashima M."/>
            <person name="Nakama Y."/>
            <person name="Nakamichi Y."/>
            <person name="Nakamura M."/>
            <person name="Meguro A."/>
            <person name="Negishi M."/>
            <person name="Ohta I."/>
            <person name="Ohta T."/>
            <person name="Okamoto M."/>
            <person name="Ono N."/>
            <person name="Saji S."/>
            <person name="Sakaguchi M."/>
            <person name="Sakai K."/>
            <person name="Shibata M."/>
            <person name="Shimokawa T."/>
            <person name="Song J."/>
            <person name="Takazaki Y."/>
            <person name="Terasawa K."/>
            <person name="Tsugane M."/>
            <person name="Tsuji K."/>
            <person name="Ueda S."/>
            <person name="Waki K."/>
            <person name="Yamagata H."/>
            <person name="Yamamoto M."/>
            <person name="Yamamoto S."/>
            <person name="Yamane H."/>
            <person name="Yoshiki S."/>
            <person name="Yoshihara R."/>
            <person name="Yukawa K."/>
            <person name="Zhong H."/>
            <person name="Yano M."/>
            <person name="Yuan Q."/>
            <person name="Ouyang S."/>
            <person name="Liu J."/>
            <person name="Jones K.M."/>
            <person name="Gansberger K."/>
            <person name="Moffat K."/>
            <person name="Hill J."/>
            <person name="Bera J."/>
            <person name="Fadrosh D."/>
            <person name="Jin S."/>
            <person name="Johri S."/>
            <person name="Kim M."/>
            <person name="Overton L."/>
            <person name="Reardon M."/>
            <person name="Tsitrin T."/>
            <person name="Vuong H."/>
            <person name="Weaver B."/>
            <person name="Ciecko A."/>
            <person name="Tallon L."/>
            <person name="Jackson J."/>
            <person name="Pai G."/>
            <person name="Aken S.V."/>
            <person name="Utterback T."/>
            <person name="Reidmuller S."/>
            <person name="Feldblyum T."/>
            <person name="Hsiao J."/>
            <person name="Zismann V."/>
            <person name="Iobst S."/>
            <person name="de Vazeille A.R."/>
            <person name="Buell C.R."/>
            <person name="Ying K."/>
            <person name="Li Y."/>
            <person name="Lu T."/>
            <person name="Huang Y."/>
            <person name="Zhao Q."/>
            <person name="Feng Q."/>
            <person name="Zhang L."/>
            <person name="Zhu J."/>
            <person name="Weng Q."/>
            <person name="Mu J."/>
            <person name="Lu Y."/>
            <person name="Fan D."/>
            <person name="Liu Y."/>
            <person name="Guan J."/>
            <person name="Zhang Y."/>
            <person name="Yu S."/>
            <person name="Liu X."/>
            <person name="Zhang Y."/>
            <person name="Hong G."/>
            <person name="Han B."/>
            <person name="Choisne N."/>
            <person name="Demange N."/>
            <person name="Orjeda G."/>
            <person name="Samain S."/>
            <person name="Cattolico L."/>
            <person name="Pelletier E."/>
            <person name="Couloux A."/>
            <person name="Segurens B."/>
            <person name="Wincker P."/>
            <person name="D'Hont A."/>
            <person name="Scarpelli C."/>
            <person name="Weissenbach J."/>
            <person name="Salanoubat M."/>
            <person name="Quetier F."/>
            <person name="Yu Y."/>
            <person name="Kim H.R."/>
            <person name="Rambo T."/>
            <person name="Currie J."/>
            <person name="Collura K."/>
            <person name="Luo M."/>
            <person name="Yang T."/>
            <person name="Ammiraju J.S.S."/>
            <person name="Engler F."/>
            <person name="Soderlund C."/>
            <person name="Wing R.A."/>
            <person name="Palmer L.E."/>
            <person name="de la Bastide M."/>
            <person name="Spiegel L."/>
            <person name="Nascimento L."/>
            <person name="Zutavern T."/>
            <person name="O'Shaughnessy A."/>
            <person name="Dike S."/>
            <person name="Dedhia N."/>
            <person name="Preston R."/>
            <person name="Balija V."/>
            <person name="McCombie W.R."/>
            <person name="Chow T."/>
            <person name="Chen H."/>
            <person name="Chung M."/>
            <person name="Chen C."/>
            <person name="Shaw J."/>
            <person name="Wu H."/>
            <person name="Hsiao K."/>
            <person name="Chao Y."/>
            <person name="Chu M."/>
            <person name="Cheng C."/>
            <person name="Hour A."/>
            <person name="Lee P."/>
            <person name="Lin S."/>
            <person name="Lin Y."/>
            <person name="Liou J."/>
            <person name="Liu S."/>
            <person name="Hsing Y."/>
            <person name="Raghuvanshi S."/>
            <person name="Mohanty A."/>
            <person name="Bharti A.K."/>
            <person name="Gaur A."/>
            <person name="Gupta V."/>
            <person name="Kumar D."/>
            <person name="Ravi V."/>
            <person name="Vij S."/>
            <person name="Kapur A."/>
            <person name="Khurana P."/>
            <person name="Khurana P."/>
            <person name="Khurana J.P."/>
            <person name="Tyagi A.K."/>
            <person name="Gaikwad K."/>
            <person name="Singh A."/>
            <person name="Dalal V."/>
            <person name="Srivastava S."/>
            <person name="Dixit A."/>
            <person name="Pal A.K."/>
            <person name="Ghazi I.A."/>
            <person name="Yadav M."/>
            <person name="Pandit A."/>
            <person name="Bhargava A."/>
            <person name="Sureshbabu K."/>
            <person name="Batra K."/>
            <person name="Sharma T.R."/>
            <person name="Mohapatra T."/>
            <person name="Singh N.K."/>
            <person name="Messing J."/>
            <person name="Nelson A.B."/>
            <person name="Fuks G."/>
            <person name="Kavchok S."/>
            <person name="Keizer G."/>
            <person name="Linton E."/>
            <person name="Llaca V."/>
            <person name="Song R."/>
            <person name="Tanyolac B."/>
            <person name="Young S."/>
            <person name="Ho-Il K."/>
            <person name="Hahn J.H."/>
            <person name="Sangsakoo G."/>
            <person name="Vanavichit A."/>
            <person name="de Mattos Luiz.A.T."/>
            <person name="Zimmer P.D."/>
            <person name="Malone G."/>
            <person name="Dellagostin O."/>
            <person name="de Oliveira A.C."/>
            <person name="Bevan M."/>
            <person name="Bancroft I."/>
            <person name="Minx P."/>
            <person name="Cordum H."/>
            <person name="Wilson R."/>
            <person name="Cheng Z."/>
            <person name="Jin W."/>
            <person name="Jiang J."/>
            <person name="Leong S.A."/>
            <person name="Iwama H."/>
            <person name="Gojobori T."/>
            <person name="Itoh T."/>
            <person name="Niimura Y."/>
            <person name="Fujii Y."/>
            <person name="Habara T."/>
            <person name="Sakai H."/>
            <person name="Sato Y."/>
            <person name="Wilson G."/>
            <person name="Kumar K."/>
            <person name="McCouch S."/>
            <person name="Juretic N."/>
            <person name="Hoen D."/>
            <person name="Wright S."/>
            <person name="Bruskiewich R."/>
            <person name="Bureau T."/>
            <person name="Miyao A."/>
            <person name="Hirochika H."/>
            <person name="Nishikawa T."/>
            <person name="Kadowaki K."/>
            <person name="Sugiura M."/>
            <person name="Burr B."/>
            <person name="Sasaki T."/>
        </authorList>
    </citation>
    <scope>NUCLEOTIDE SEQUENCE [LARGE SCALE GENOMIC DNA]</scope>
    <source>
        <strain evidence="3">cv. Nipponbare</strain>
    </source>
</reference>
<accession>Q6KAF0</accession>
<dbReference type="AlphaFoldDB" id="Q6KAF0"/>
<organism evidence="2 3">
    <name type="scientific">Oryza sativa subsp. japonica</name>
    <name type="common">Rice</name>
    <dbReference type="NCBI Taxonomy" id="39947"/>
    <lineage>
        <taxon>Eukaryota</taxon>
        <taxon>Viridiplantae</taxon>
        <taxon>Streptophyta</taxon>
        <taxon>Embryophyta</taxon>
        <taxon>Tracheophyta</taxon>
        <taxon>Spermatophyta</taxon>
        <taxon>Magnoliopsida</taxon>
        <taxon>Liliopsida</taxon>
        <taxon>Poales</taxon>
        <taxon>Poaceae</taxon>
        <taxon>BOP clade</taxon>
        <taxon>Oryzoideae</taxon>
        <taxon>Oryzeae</taxon>
        <taxon>Oryzinae</taxon>
        <taxon>Oryza</taxon>
        <taxon>Oryza sativa</taxon>
    </lineage>
</organism>
<evidence type="ECO:0000313" key="2">
    <source>
        <dbReference type="EMBL" id="BAD19114.1"/>
    </source>
</evidence>
<feature type="compositionally biased region" description="Polar residues" evidence="1">
    <location>
        <begin position="104"/>
        <end position="114"/>
    </location>
</feature>
<evidence type="ECO:0000256" key="1">
    <source>
        <dbReference type="SAM" id="MobiDB-lite"/>
    </source>
</evidence>